<keyword evidence="3" id="KW-0238">DNA-binding</keyword>
<dbReference type="CDD" id="cd12148">
    <property type="entry name" value="fungal_TF_MHR"/>
    <property type="match status" value="1"/>
</dbReference>
<dbReference type="STRING" id="1448308.A0A2T2NRH7"/>
<evidence type="ECO:0000259" key="6">
    <source>
        <dbReference type="PROSITE" id="PS50048"/>
    </source>
</evidence>
<evidence type="ECO:0000313" key="8">
    <source>
        <dbReference type="Proteomes" id="UP000240883"/>
    </source>
</evidence>
<protein>
    <recommendedName>
        <fullName evidence="6">Zn(2)-C6 fungal-type domain-containing protein</fullName>
    </recommendedName>
</protein>
<dbReference type="GO" id="GO:0005634">
    <property type="term" value="C:nucleus"/>
    <property type="evidence" value="ECO:0007669"/>
    <property type="project" value="UniProtKB-SubCell"/>
</dbReference>
<proteinExistence type="predicted"/>
<evidence type="ECO:0000256" key="3">
    <source>
        <dbReference type="ARBA" id="ARBA00023125"/>
    </source>
</evidence>
<keyword evidence="8" id="KW-1185">Reference proteome</keyword>
<dbReference type="InterPro" id="IPR036864">
    <property type="entry name" value="Zn2-C6_fun-type_DNA-bd_sf"/>
</dbReference>
<keyword evidence="4" id="KW-0539">Nucleus</keyword>
<evidence type="ECO:0000256" key="2">
    <source>
        <dbReference type="ARBA" id="ARBA00022723"/>
    </source>
</evidence>
<dbReference type="Gene3D" id="4.10.240.10">
    <property type="entry name" value="Zn(2)-C6 fungal-type DNA-binding domain"/>
    <property type="match status" value="1"/>
</dbReference>
<dbReference type="EMBL" id="KZ678134">
    <property type="protein sequence ID" value="PSN68041.1"/>
    <property type="molecule type" value="Genomic_DNA"/>
</dbReference>
<gene>
    <name evidence="7" type="ORF">BS50DRAFT_355889</name>
</gene>
<feature type="region of interest" description="Disordered" evidence="5">
    <location>
        <begin position="101"/>
        <end position="165"/>
    </location>
</feature>
<evidence type="ECO:0000313" key="7">
    <source>
        <dbReference type="EMBL" id="PSN68041.1"/>
    </source>
</evidence>
<dbReference type="PANTHER" id="PTHR46910">
    <property type="entry name" value="TRANSCRIPTION FACTOR PDR1"/>
    <property type="match status" value="1"/>
</dbReference>
<dbReference type="GO" id="GO:0008270">
    <property type="term" value="F:zinc ion binding"/>
    <property type="evidence" value="ECO:0007669"/>
    <property type="project" value="InterPro"/>
</dbReference>
<dbReference type="SUPFAM" id="SSF57701">
    <property type="entry name" value="Zn2/Cys6 DNA-binding domain"/>
    <property type="match status" value="1"/>
</dbReference>
<feature type="compositionally biased region" description="Polar residues" evidence="5">
    <location>
        <begin position="147"/>
        <end position="165"/>
    </location>
</feature>
<dbReference type="AlphaFoldDB" id="A0A2T2NRH7"/>
<dbReference type="SMART" id="SM00066">
    <property type="entry name" value="GAL4"/>
    <property type="match status" value="1"/>
</dbReference>
<dbReference type="CDD" id="cd00067">
    <property type="entry name" value="GAL4"/>
    <property type="match status" value="1"/>
</dbReference>
<feature type="domain" description="Zn(2)-C6 fungal-type" evidence="6">
    <location>
        <begin position="35"/>
        <end position="62"/>
    </location>
</feature>
<dbReference type="InterPro" id="IPR050987">
    <property type="entry name" value="AtrR-like"/>
</dbReference>
<evidence type="ECO:0000256" key="1">
    <source>
        <dbReference type="ARBA" id="ARBA00004123"/>
    </source>
</evidence>
<dbReference type="InterPro" id="IPR001138">
    <property type="entry name" value="Zn2Cys6_DnaBD"/>
</dbReference>
<dbReference type="PROSITE" id="PS00463">
    <property type="entry name" value="ZN2_CY6_FUNGAL_1"/>
    <property type="match status" value="1"/>
</dbReference>
<dbReference type="Pfam" id="PF00172">
    <property type="entry name" value="Zn_clus"/>
    <property type="match status" value="1"/>
</dbReference>
<keyword evidence="2" id="KW-0479">Metal-binding</keyword>
<organism evidence="7 8">
    <name type="scientific">Corynespora cassiicola Philippines</name>
    <dbReference type="NCBI Taxonomy" id="1448308"/>
    <lineage>
        <taxon>Eukaryota</taxon>
        <taxon>Fungi</taxon>
        <taxon>Dikarya</taxon>
        <taxon>Ascomycota</taxon>
        <taxon>Pezizomycotina</taxon>
        <taxon>Dothideomycetes</taxon>
        <taxon>Pleosporomycetidae</taxon>
        <taxon>Pleosporales</taxon>
        <taxon>Corynesporascaceae</taxon>
        <taxon>Corynespora</taxon>
    </lineage>
</organism>
<dbReference type="GO" id="GO:0003677">
    <property type="term" value="F:DNA binding"/>
    <property type="evidence" value="ECO:0007669"/>
    <property type="project" value="UniProtKB-KW"/>
</dbReference>
<accession>A0A2T2NRH7</accession>
<name>A0A2T2NRH7_CORCC</name>
<dbReference type="Proteomes" id="UP000240883">
    <property type="component" value="Unassembled WGS sequence"/>
</dbReference>
<dbReference type="PANTHER" id="PTHR46910:SF3">
    <property type="entry name" value="HALOTOLERANCE PROTEIN 9-RELATED"/>
    <property type="match status" value="1"/>
</dbReference>
<reference evidence="7 8" key="1">
    <citation type="journal article" date="2018" name="Front. Microbiol.">
        <title>Genome-Wide Analysis of Corynespora cassiicola Leaf Fall Disease Putative Effectors.</title>
        <authorList>
            <person name="Lopez D."/>
            <person name="Ribeiro S."/>
            <person name="Label P."/>
            <person name="Fumanal B."/>
            <person name="Venisse J.S."/>
            <person name="Kohler A."/>
            <person name="de Oliveira R.R."/>
            <person name="Labutti K."/>
            <person name="Lipzen A."/>
            <person name="Lail K."/>
            <person name="Bauer D."/>
            <person name="Ohm R.A."/>
            <person name="Barry K.W."/>
            <person name="Spatafora J."/>
            <person name="Grigoriev I.V."/>
            <person name="Martin F.M."/>
            <person name="Pujade-Renaud V."/>
        </authorList>
    </citation>
    <scope>NUCLEOTIDE SEQUENCE [LARGE SCALE GENOMIC DNA]</scope>
    <source>
        <strain evidence="7 8">Philippines</strain>
    </source>
</reference>
<sequence>MSDPSSLPRAIPPFSIHKRPIMPEEHWQAHGGIAACDLCHSRKVKCDRNEPCSNCVAAKAECLRTRHKRLSRPKVRTDDKIQALVQRLSSLEESIHLNQRAAAATPLSPPAPLRDTSTGPAHHHAQSDSSPSSSRPAKRKRSAGSHVDNTSSILTPESSATHGQTNDARNYFQEELSHNELLSVNQKLVLETAIDFVEQVSQAPTSSGDRAVWDRNNSTSTDLSESEVLQIILGGMWPGSIISRAYSQFIAHSRERKDSNQLTTNLRAMDHLPAASFERIALAFLEGNADDRTMNLYKINIHWKACVVYYSHQLNGASSPAVGKVIMQTMLRHLNATCTALDNLSVMVAPSLLLLQALISGAMLMQVIGDPSACWDLTAAASRTVVALGLHNFRDSEKKSELDEEVHLALAWCCHMDRCMSLLLLRPLSLPKLNVSLSSSIKPEASNPISIIEILSMETTPVQEKILELTLNSRSTNQSRISLNDEVALLRNKMAQVYVSMQQARSDYRLEANTDILIQFQSLEFKYFSTLTSVHRLSPTVMSNPLEREECLQSARKALERVKVIYENNYKANHFFDVEINPYLSWTILSYPLCPFFVLFCNVVGTSNARDFQTLQDVTDGMSSLVDQNRYVMRLHRLCVTLLRLCRPLVTQAPQATQSQLAHPGPATRPGQDSFDSRILDANMPAAATGPTFVQPDVGSSWNDDMMWQLFQSQPSLDWFNSDILDPTFGVV</sequence>
<evidence type="ECO:0000256" key="4">
    <source>
        <dbReference type="ARBA" id="ARBA00023242"/>
    </source>
</evidence>
<dbReference type="InterPro" id="IPR007219">
    <property type="entry name" value="XnlR_reg_dom"/>
</dbReference>
<comment type="subcellular location">
    <subcellularLocation>
        <location evidence="1">Nucleus</location>
    </subcellularLocation>
</comment>
<dbReference type="PROSITE" id="PS50048">
    <property type="entry name" value="ZN2_CY6_FUNGAL_2"/>
    <property type="match status" value="1"/>
</dbReference>
<dbReference type="SMART" id="SM00906">
    <property type="entry name" value="Fungal_trans"/>
    <property type="match status" value="1"/>
</dbReference>
<dbReference type="OrthoDB" id="39175at2759"/>
<dbReference type="GO" id="GO:0000981">
    <property type="term" value="F:DNA-binding transcription factor activity, RNA polymerase II-specific"/>
    <property type="evidence" value="ECO:0007669"/>
    <property type="project" value="InterPro"/>
</dbReference>
<dbReference type="GO" id="GO:0006351">
    <property type="term" value="P:DNA-templated transcription"/>
    <property type="evidence" value="ECO:0007669"/>
    <property type="project" value="InterPro"/>
</dbReference>
<evidence type="ECO:0000256" key="5">
    <source>
        <dbReference type="SAM" id="MobiDB-lite"/>
    </source>
</evidence>